<organism evidence="1 2">
    <name type="scientific">Streptomyces citrinus</name>
    <dbReference type="NCBI Taxonomy" id="3118173"/>
    <lineage>
        <taxon>Bacteria</taxon>
        <taxon>Bacillati</taxon>
        <taxon>Actinomycetota</taxon>
        <taxon>Actinomycetes</taxon>
        <taxon>Kitasatosporales</taxon>
        <taxon>Streptomycetaceae</taxon>
        <taxon>Streptomyces</taxon>
    </lineage>
</organism>
<evidence type="ECO:0000313" key="1">
    <source>
        <dbReference type="EMBL" id="WWQ65822.1"/>
    </source>
</evidence>
<reference evidence="1" key="1">
    <citation type="journal article" date="2025" name="Int. J. Syst. Evol. Microbiol.">
        <title>Streptomyces citrinus sp. nov., with yellow diffusible pigment.</title>
        <authorList>
            <person name="He Y."/>
            <person name="Yang E."/>
            <person name="Xu J."/>
            <person name="Sun Y."/>
            <person name="Sun L."/>
        </authorList>
    </citation>
    <scope>NUCLEOTIDE SEQUENCE</scope>
    <source>
        <strain evidence="1">Q6</strain>
    </source>
</reference>
<sequence length="68" mass="7578">MTPQERLAAEEFPTGTFGHARSARQPARPGPTWTAEEQAQHVADMLADLNRRASKRRTHLRVIEGEAA</sequence>
<keyword evidence="2" id="KW-1185">Reference proteome</keyword>
<evidence type="ECO:0000313" key="2">
    <source>
        <dbReference type="Proteomes" id="UP001432251"/>
    </source>
</evidence>
<name>A0ACD5AF13_9ACTN</name>
<dbReference type="Proteomes" id="UP001432251">
    <property type="component" value="Chromosome"/>
</dbReference>
<dbReference type="EMBL" id="CP146022">
    <property type="protein sequence ID" value="WWQ65822.1"/>
    <property type="molecule type" value="Genomic_DNA"/>
</dbReference>
<accession>A0ACD5AF13</accession>
<proteinExistence type="predicted"/>
<gene>
    <name evidence="1" type="ORF">V2W30_22515</name>
</gene>
<protein>
    <submittedName>
        <fullName evidence="1">Uncharacterized protein</fullName>
    </submittedName>
</protein>